<gene>
    <name evidence="2" type="ORF">SAMN05192570_1974</name>
</gene>
<sequence>MKSLFLATAAVAAFAAAPALAQDGVGSFGVTYSNVDLELAGLDGEAEFAAIDAAVATPITADWTVTLDGAFLYAFDDALGSDASNVNGRIHASRTFGATRFGAFAGGQEVGDEQLWSFGAEAQHYMDKLTLTGSLAYETIDGTDADIWSLGGDAAYYVSPKFRVNGGLGYHTADLGGGVDTDAWSANVGGEYQIADTGMSVTGGWTHSELEDLDLTVDTLSVGVRFSFGGDLRARERAGADLGRTVAGLGAAVGAL</sequence>
<organism evidence="2 3">
    <name type="scientific">Brevundimonas viscosa</name>
    <dbReference type="NCBI Taxonomy" id="871741"/>
    <lineage>
        <taxon>Bacteria</taxon>
        <taxon>Pseudomonadati</taxon>
        <taxon>Pseudomonadota</taxon>
        <taxon>Alphaproteobacteria</taxon>
        <taxon>Caulobacterales</taxon>
        <taxon>Caulobacteraceae</taxon>
        <taxon>Brevundimonas</taxon>
    </lineage>
</organism>
<dbReference type="SUPFAM" id="SSF56935">
    <property type="entry name" value="Porins"/>
    <property type="match status" value="1"/>
</dbReference>
<evidence type="ECO:0000256" key="1">
    <source>
        <dbReference type="SAM" id="SignalP"/>
    </source>
</evidence>
<dbReference type="STRING" id="871741.SAMN05192570_1974"/>
<dbReference type="AlphaFoldDB" id="A0A1I6RX18"/>
<dbReference type="EMBL" id="FOZV01000004">
    <property type="protein sequence ID" value="SFS69244.1"/>
    <property type="molecule type" value="Genomic_DNA"/>
</dbReference>
<feature type="signal peptide" evidence="1">
    <location>
        <begin position="1"/>
        <end position="21"/>
    </location>
</feature>
<evidence type="ECO:0000313" key="2">
    <source>
        <dbReference type="EMBL" id="SFS69244.1"/>
    </source>
</evidence>
<evidence type="ECO:0008006" key="4">
    <source>
        <dbReference type="Google" id="ProtNLM"/>
    </source>
</evidence>
<evidence type="ECO:0000313" key="3">
    <source>
        <dbReference type="Proteomes" id="UP000198788"/>
    </source>
</evidence>
<proteinExistence type="predicted"/>
<dbReference type="Proteomes" id="UP000198788">
    <property type="component" value="Unassembled WGS sequence"/>
</dbReference>
<dbReference type="OrthoDB" id="9808612at2"/>
<reference evidence="3" key="1">
    <citation type="submission" date="2016-10" db="EMBL/GenBank/DDBJ databases">
        <authorList>
            <person name="Varghese N."/>
            <person name="Submissions S."/>
        </authorList>
    </citation>
    <scope>NUCLEOTIDE SEQUENCE [LARGE SCALE GENOMIC DNA]</scope>
    <source>
        <strain evidence="3">CGMCC 1.10683</strain>
    </source>
</reference>
<name>A0A1I6RX18_9CAUL</name>
<keyword evidence="3" id="KW-1185">Reference proteome</keyword>
<protein>
    <recommendedName>
        <fullName evidence="4">Outer membrane protein beta-barrel domain-containing protein</fullName>
    </recommendedName>
</protein>
<keyword evidence="1" id="KW-0732">Signal</keyword>
<accession>A0A1I6RX18</accession>
<dbReference type="RefSeq" id="WP_092309744.1">
    <property type="nucleotide sequence ID" value="NZ_FOZV01000004.1"/>
</dbReference>
<feature type="chain" id="PRO_5011671132" description="Outer membrane protein beta-barrel domain-containing protein" evidence="1">
    <location>
        <begin position="22"/>
        <end position="256"/>
    </location>
</feature>